<protein>
    <submittedName>
        <fullName evidence="1">Uncharacterized protein</fullName>
    </submittedName>
</protein>
<accession>A0A087UXG3</accession>
<evidence type="ECO:0000313" key="2">
    <source>
        <dbReference type="Proteomes" id="UP000054359"/>
    </source>
</evidence>
<dbReference type="AlphaFoldDB" id="A0A087UXG3"/>
<dbReference type="Proteomes" id="UP000054359">
    <property type="component" value="Unassembled WGS sequence"/>
</dbReference>
<feature type="non-terminal residue" evidence="1">
    <location>
        <position position="45"/>
    </location>
</feature>
<evidence type="ECO:0000313" key="1">
    <source>
        <dbReference type="EMBL" id="KFM82052.1"/>
    </source>
</evidence>
<dbReference type="EMBL" id="KK122154">
    <property type="protein sequence ID" value="KFM82052.1"/>
    <property type="molecule type" value="Genomic_DNA"/>
</dbReference>
<name>A0A087UXG3_STEMI</name>
<proteinExistence type="predicted"/>
<sequence length="45" mass="4909">MLASMMRQSAMKLSANVSLRSIHKFLSIMGSTATGNFSLNMDLLC</sequence>
<organism evidence="1 2">
    <name type="scientific">Stegodyphus mimosarum</name>
    <name type="common">African social velvet spider</name>
    <dbReference type="NCBI Taxonomy" id="407821"/>
    <lineage>
        <taxon>Eukaryota</taxon>
        <taxon>Metazoa</taxon>
        <taxon>Ecdysozoa</taxon>
        <taxon>Arthropoda</taxon>
        <taxon>Chelicerata</taxon>
        <taxon>Arachnida</taxon>
        <taxon>Araneae</taxon>
        <taxon>Araneomorphae</taxon>
        <taxon>Entelegynae</taxon>
        <taxon>Eresoidea</taxon>
        <taxon>Eresidae</taxon>
        <taxon>Stegodyphus</taxon>
    </lineage>
</organism>
<reference evidence="1 2" key="1">
    <citation type="submission" date="2013-11" db="EMBL/GenBank/DDBJ databases">
        <title>Genome sequencing of Stegodyphus mimosarum.</title>
        <authorList>
            <person name="Bechsgaard J."/>
        </authorList>
    </citation>
    <scope>NUCLEOTIDE SEQUENCE [LARGE SCALE GENOMIC DNA]</scope>
</reference>
<keyword evidence="2" id="KW-1185">Reference proteome</keyword>
<gene>
    <name evidence="1" type="ORF">X975_03896</name>
</gene>